<dbReference type="OrthoDB" id="5150216at2"/>
<feature type="transmembrane region" description="Helical" evidence="2">
    <location>
        <begin position="6"/>
        <end position="32"/>
    </location>
</feature>
<evidence type="ECO:0000313" key="3">
    <source>
        <dbReference type="EMBL" id="TQL42578.1"/>
    </source>
</evidence>
<protein>
    <submittedName>
        <fullName evidence="3">Uncharacterized protein</fullName>
    </submittedName>
</protein>
<evidence type="ECO:0000256" key="2">
    <source>
        <dbReference type="SAM" id="Phobius"/>
    </source>
</evidence>
<evidence type="ECO:0000313" key="5">
    <source>
        <dbReference type="Proteomes" id="UP000319094"/>
    </source>
</evidence>
<proteinExistence type="predicted"/>
<evidence type="ECO:0000313" key="4">
    <source>
        <dbReference type="EMBL" id="TQL44015.1"/>
    </source>
</evidence>
<dbReference type="EMBL" id="VFON01000001">
    <property type="protein sequence ID" value="TQL44015.1"/>
    <property type="molecule type" value="Genomic_DNA"/>
</dbReference>
<keyword evidence="2" id="KW-0812">Transmembrane</keyword>
<organism evidence="3 5">
    <name type="scientific">Leucobacter komagatae</name>
    <dbReference type="NCBI Taxonomy" id="55969"/>
    <lineage>
        <taxon>Bacteria</taxon>
        <taxon>Bacillati</taxon>
        <taxon>Actinomycetota</taxon>
        <taxon>Actinomycetes</taxon>
        <taxon>Micrococcales</taxon>
        <taxon>Microbacteriaceae</taxon>
        <taxon>Leucobacter</taxon>
    </lineage>
</organism>
<keyword evidence="2" id="KW-0472">Membrane</keyword>
<comment type="caution">
    <text evidence="3">The sequence shown here is derived from an EMBL/GenBank/DDBJ whole genome shotgun (WGS) entry which is preliminary data.</text>
</comment>
<feature type="region of interest" description="Disordered" evidence="1">
    <location>
        <begin position="61"/>
        <end position="83"/>
    </location>
</feature>
<name>A0A542Y3E0_9MICO</name>
<keyword evidence="2" id="KW-1133">Transmembrane helix</keyword>
<dbReference type="Proteomes" id="UP000319094">
    <property type="component" value="Unassembled WGS sequence"/>
</dbReference>
<dbReference type="RefSeq" id="WP_141886018.1">
    <property type="nucleotide sequence ID" value="NZ_BAAAUY010000001.1"/>
</dbReference>
<keyword evidence="5" id="KW-1185">Reference proteome</keyword>
<feature type="compositionally biased region" description="Basic and acidic residues" evidence="1">
    <location>
        <begin position="71"/>
        <end position="83"/>
    </location>
</feature>
<dbReference type="EMBL" id="VFON01000001">
    <property type="protein sequence ID" value="TQL42578.1"/>
    <property type="molecule type" value="Genomic_DNA"/>
</dbReference>
<sequence>MTDLTPLIVAAVAAAAALGAALIAAVVTAWVWTMRRMLRAEAHNVQLWRYTRTLIDHIYRGLGSPPPEPPESIRHIYESGDPS</sequence>
<gene>
    <name evidence="3" type="ORF">FB468_0580</name>
    <name evidence="4" type="ORF">FB468_2053</name>
</gene>
<evidence type="ECO:0000256" key="1">
    <source>
        <dbReference type="SAM" id="MobiDB-lite"/>
    </source>
</evidence>
<accession>A0A542Y3E0</accession>
<dbReference type="AlphaFoldDB" id="A0A542Y3E0"/>
<reference evidence="3 5" key="1">
    <citation type="submission" date="2019-06" db="EMBL/GenBank/DDBJ databases">
        <title>Sequencing the genomes of 1000 actinobacteria strains.</title>
        <authorList>
            <person name="Klenk H.-P."/>
        </authorList>
    </citation>
    <scope>NUCLEOTIDE SEQUENCE [LARGE SCALE GENOMIC DNA]</scope>
    <source>
        <strain evidence="3 5">DSM 8803</strain>
    </source>
</reference>